<dbReference type="EMBL" id="JARKIK010000062">
    <property type="protein sequence ID" value="KAK8730921.1"/>
    <property type="molecule type" value="Genomic_DNA"/>
</dbReference>
<dbReference type="AlphaFoldDB" id="A0AAW0WU48"/>
<proteinExistence type="predicted"/>
<evidence type="ECO:0000313" key="2">
    <source>
        <dbReference type="Proteomes" id="UP001445076"/>
    </source>
</evidence>
<dbReference type="Proteomes" id="UP001445076">
    <property type="component" value="Unassembled WGS sequence"/>
</dbReference>
<comment type="caution">
    <text evidence="1">The sequence shown here is derived from an EMBL/GenBank/DDBJ whole genome shotgun (WGS) entry which is preliminary data.</text>
</comment>
<organism evidence="1 2">
    <name type="scientific">Cherax quadricarinatus</name>
    <name type="common">Australian red claw crayfish</name>
    <dbReference type="NCBI Taxonomy" id="27406"/>
    <lineage>
        <taxon>Eukaryota</taxon>
        <taxon>Metazoa</taxon>
        <taxon>Ecdysozoa</taxon>
        <taxon>Arthropoda</taxon>
        <taxon>Crustacea</taxon>
        <taxon>Multicrustacea</taxon>
        <taxon>Malacostraca</taxon>
        <taxon>Eumalacostraca</taxon>
        <taxon>Eucarida</taxon>
        <taxon>Decapoda</taxon>
        <taxon>Pleocyemata</taxon>
        <taxon>Astacidea</taxon>
        <taxon>Parastacoidea</taxon>
        <taxon>Parastacidae</taxon>
        <taxon>Cherax</taxon>
    </lineage>
</organism>
<name>A0AAW0WU48_CHEQU</name>
<evidence type="ECO:0000313" key="1">
    <source>
        <dbReference type="EMBL" id="KAK8730921.1"/>
    </source>
</evidence>
<protein>
    <submittedName>
        <fullName evidence="1">Uncharacterized protein</fullName>
    </submittedName>
</protein>
<gene>
    <name evidence="1" type="ORF">OTU49_007703</name>
</gene>
<keyword evidence="2" id="KW-1185">Reference proteome</keyword>
<accession>A0AAW0WU48</accession>
<reference evidence="1 2" key="1">
    <citation type="journal article" date="2024" name="BMC Genomics">
        <title>Genome assembly of redclaw crayfish (Cherax quadricarinatus) provides insights into its immune adaptation and hypoxia tolerance.</title>
        <authorList>
            <person name="Liu Z."/>
            <person name="Zheng J."/>
            <person name="Li H."/>
            <person name="Fang K."/>
            <person name="Wang S."/>
            <person name="He J."/>
            <person name="Zhou D."/>
            <person name="Weng S."/>
            <person name="Chi M."/>
            <person name="Gu Z."/>
            <person name="He J."/>
            <person name="Li F."/>
            <person name="Wang M."/>
        </authorList>
    </citation>
    <scope>NUCLEOTIDE SEQUENCE [LARGE SCALE GENOMIC DNA]</scope>
    <source>
        <strain evidence="1">ZL_2023a</strain>
    </source>
</reference>
<sequence>MLYQAGGLNSGCGDMEGLLSKLESRITNKFSTLAFSVEAQISVPIYFKVVSVNGPGVTDLKFSPNGSVAYFTINAMYGDENIAFTVSRNDLSMNVYWLFNELKAMVSYIDFTGKEVHNLHRVNVVHHATSEDSRASTVFIKHLSHYGI</sequence>